<dbReference type="GeneID" id="63734028"/>
<keyword evidence="2" id="KW-0960">Knottin</keyword>
<evidence type="ECO:0000256" key="3">
    <source>
        <dbReference type="ARBA" id="ARBA00023157"/>
    </source>
</evidence>
<keyword evidence="1" id="KW-0929">Antimicrobial</keyword>
<protein>
    <recommendedName>
        <fullName evidence="7">CBM1 domain-containing protein</fullName>
    </recommendedName>
</protein>
<keyword evidence="3" id="KW-1015">Disulfide bond</keyword>
<evidence type="ECO:0008006" key="7">
    <source>
        <dbReference type="Google" id="ProtNLM"/>
    </source>
</evidence>
<dbReference type="Proteomes" id="UP000184073">
    <property type="component" value="Unassembled WGS sequence"/>
</dbReference>
<organism evidence="5 6">
    <name type="scientific">Aspergillus versicolor CBS 583.65</name>
    <dbReference type="NCBI Taxonomy" id="1036611"/>
    <lineage>
        <taxon>Eukaryota</taxon>
        <taxon>Fungi</taxon>
        <taxon>Dikarya</taxon>
        <taxon>Ascomycota</taxon>
        <taxon>Pezizomycotina</taxon>
        <taxon>Eurotiomycetes</taxon>
        <taxon>Eurotiomycetidae</taxon>
        <taxon>Eurotiales</taxon>
        <taxon>Aspergillaceae</taxon>
        <taxon>Aspergillus</taxon>
        <taxon>Aspergillus subgen. Nidulantes</taxon>
    </lineage>
</organism>
<feature type="signal peptide" evidence="4">
    <location>
        <begin position="1"/>
        <end position="18"/>
    </location>
</feature>
<dbReference type="OrthoDB" id="4233515at2759"/>
<sequence>MKFLYIATALIGAVTVQAAKLPSGAPCKPDGSMGVCASGLCIKTPDQPQGKCK</sequence>
<evidence type="ECO:0000256" key="2">
    <source>
        <dbReference type="ARBA" id="ARBA00022854"/>
    </source>
</evidence>
<evidence type="ECO:0000313" key="6">
    <source>
        <dbReference type="Proteomes" id="UP000184073"/>
    </source>
</evidence>
<proteinExistence type="predicted"/>
<dbReference type="Pfam" id="PF11410">
    <property type="entry name" value="Antifungal_pept"/>
    <property type="match status" value="1"/>
</dbReference>
<keyword evidence="4" id="KW-0732">Signal</keyword>
<dbReference type="SUPFAM" id="SSF57048">
    <property type="entry name" value="Gurmarin-like"/>
    <property type="match status" value="1"/>
</dbReference>
<dbReference type="InterPro" id="IPR009101">
    <property type="entry name" value="Gurmarin/antifun_pep"/>
</dbReference>
<dbReference type="RefSeq" id="XP_040673648.1">
    <property type="nucleotide sequence ID" value="XM_040818517.1"/>
</dbReference>
<gene>
    <name evidence="5" type="ORF">ASPVEDRAFT_89117</name>
</gene>
<evidence type="ECO:0000256" key="1">
    <source>
        <dbReference type="ARBA" id="ARBA00022529"/>
    </source>
</evidence>
<name>A0A1L9Q2E9_ASPVE</name>
<dbReference type="EMBL" id="KV878138">
    <property type="protein sequence ID" value="OJJ07886.1"/>
    <property type="molecule type" value="Genomic_DNA"/>
</dbReference>
<dbReference type="AlphaFoldDB" id="A0A1L9Q2E9"/>
<dbReference type="VEuPathDB" id="FungiDB:ASPVEDRAFT_89117"/>
<feature type="chain" id="PRO_5011956573" description="CBM1 domain-containing protein" evidence="4">
    <location>
        <begin position="19"/>
        <end position="53"/>
    </location>
</feature>
<dbReference type="InterPro" id="IPR024206">
    <property type="entry name" value="Gurmarin/antimicrobial_peptd"/>
</dbReference>
<reference evidence="6" key="1">
    <citation type="journal article" date="2017" name="Genome Biol.">
        <title>Comparative genomics reveals high biological diversity and specific adaptations in the industrially and medically important fungal genus Aspergillus.</title>
        <authorList>
            <person name="de Vries R.P."/>
            <person name="Riley R."/>
            <person name="Wiebenga A."/>
            <person name="Aguilar-Osorio G."/>
            <person name="Amillis S."/>
            <person name="Uchima C.A."/>
            <person name="Anderluh G."/>
            <person name="Asadollahi M."/>
            <person name="Askin M."/>
            <person name="Barry K."/>
            <person name="Battaglia E."/>
            <person name="Bayram O."/>
            <person name="Benocci T."/>
            <person name="Braus-Stromeyer S.A."/>
            <person name="Caldana C."/>
            <person name="Canovas D."/>
            <person name="Cerqueira G.C."/>
            <person name="Chen F."/>
            <person name="Chen W."/>
            <person name="Choi C."/>
            <person name="Clum A."/>
            <person name="Dos Santos R.A."/>
            <person name="Damasio A.R."/>
            <person name="Diallinas G."/>
            <person name="Emri T."/>
            <person name="Fekete E."/>
            <person name="Flipphi M."/>
            <person name="Freyberg S."/>
            <person name="Gallo A."/>
            <person name="Gournas C."/>
            <person name="Habgood R."/>
            <person name="Hainaut M."/>
            <person name="Harispe M.L."/>
            <person name="Henrissat B."/>
            <person name="Hilden K.S."/>
            <person name="Hope R."/>
            <person name="Hossain A."/>
            <person name="Karabika E."/>
            <person name="Karaffa L."/>
            <person name="Karanyi Z."/>
            <person name="Krasevec N."/>
            <person name="Kuo A."/>
            <person name="Kusch H."/>
            <person name="LaButti K."/>
            <person name="Lagendijk E.L."/>
            <person name="Lapidus A."/>
            <person name="Levasseur A."/>
            <person name="Lindquist E."/>
            <person name="Lipzen A."/>
            <person name="Logrieco A.F."/>
            <person name="MacCabe A."/>
            <person name="Maekelae M.R."/>
            <person name="Malavazi I."/>
            <person name="Melin P."/>
            <person name="Meyer V."/>
            <person name="Mielnichuk N."/>
            <person name="Miskei M."/>
            <person name="Molnar A.P."/>
            <person name="Mule G."/>
            <person name="Ngan C.Y."/>
            <person name="Orejas M."/>
            <person name="Orosz E."/>
            <person name="Ouedraogo J.P."/>
            <person name="Overkamp K.M."/>
            <person name="Park H.-S."/>
            <person name="Perrone G."/>
            <person name="Piumi F."/>
            <person name="Punt P.J."/>
            <person name="Ram A.F."/>
            <person name="Ramon A."/>
            <person name="Rauscher S."/>
            <person name="Record E."/>
            <person name="Riano-Pachon D.M."/>
            <person name="Robert V."/>
            <person name="Roehrig J."/>
            <person name="Ruller R."/>
            <person name="Salamov A."/>
            <person name="Salih N.S."/>
            <person name="Samson R.A."/>
            <person name="Sandor E."/>
            <person name="Sanguinetti M."/>
            <person name="Schuetze T."/>
            <person name="Sepcic K."/>
            <person name="Shelest E."/>
            <person name="Sherlock G."/>
            <person name="Sophianopoulou V."/>
            <person name="Squina F.M."/>
            <person name="Sun H."/>
            <person name="Susca A."/>
            <person name="Todd R.B."/>
            <person name="Tsang A."/>
            <person name="Unkles S.E."/>
            <person name="van de Wiele N."/>
            <person name="van Rossen-Uffink D."/>
            <person name="Oliveira J.V."/>
            <person name="Vesth T.C."/>
            <person name="Visser J."/>
            <person name="Yu J.-H."/>
            <person name="Zhou M."/>
            <person name="Andersen M.R."/>
            <person name="Archer D.B."/>
            <person name="Baker S.E."/>
            <person name="Benoit I."/>
            <person name="Brakhage A.A."/>
            <person name="Braus G.H."/>
            <person name="Fischer R."/>
            <person name="Frisvad J.C."/>
            <person name="Goldman G.H."/>
            <person name="Houbraken J."/>
            <person name="Oakley B."/>
            <person name="Pocsi I."/>
            <person name="Scazzocchio C."/>
            <person name="Seiboth B."/>
            <person name="vanKuyk P.A."/>
            <person name="Wortman J."/>
            <person name="Dyer P.S."/>
            <person name="Grigoriev I.V."/>
        </authorList>
    </citation>
    <scope>NUCLEOTIDE SEQUENCE [LARGE SCALE GENOMIC DNA]</scope>
    <source>
        <strain evidence="6">CBS 583.65</strain>
    </source>
</reference>
<keyword evidence="6" id="KW-1185">Reference proteome</keyword>
<evidence type="ECO:0000313" key="5">
    <source>
        <dbReference type="EMBL" id="OJJ07886.1"/>
    </source>
</evidence>
<accession>A0A1L9Q2E9</accession>
<evidence type="ECO:0000256" key="4">
    <source>
        <dbReference type="SAM" id="SignalP"/>
    </source>
</evidence>